<dbReference type="OrthoDB" id="7325655at2"/>
<dbReference type="HOGENOM" id="CLU_713168_0_0_7"/>
<dbReference type="EMBL" id="AE017285">
    <property type="protein sequence ID" value="AAS95972.1"/>
    <property type="molecule type" value="Genomic_DNA"/>
</dbReference>
<dbReference type="Proteomes" id="UP000002194">
    <property type="component" value="Chromosome"/>
</dbReference>
<reference evidence="1 2" key="1">
    <citation type="journal article" date="2004" name="Nat. Biotechnol.">
        <title>The genome sequence of the anaerobic, sulfate-reducing bacterium Desulfovibrio vulgaris Hildenborough.</title>
        <authorList>
            <person name="Heidelberg J.F."/>
            <person name="Seshadri R."/>
            <person name="Haveman S.A."/>
            <person name="Hemme C.L."/>
            <person name="Paulsen I.T."/>
            <person name="Kolonay J.F."/>
            <person name="Eisen J.A."/>
            <person name="Ward N."/>
            <person name="Methe B."/>
            <person name="Brinkac L.M."/>
            <person name="Daugherty S.C."/>
            <person name="Deboy R.T."/>
            <person name="Dodson R.J."/>
            <person name="Durkin A.S."/>
            <person name="Madupu R."/>
            <person name="Nelson W.C."/>
            <person name="Sullivan S.A."/>
            <person name="Fouts D."/>
            <person name="Haft D.H."/>
            <person name="Selengut J."/>
            <person name="Peterson J.D."/>
            <person name="Davidsen T.M."/>
            <person name="Zafar N."/>
            <person name="Zhou L."/>
            <person name="Radune D."/>
            <person name="Dimitrov G."/>
            <person name="Hance M."/>
            <person name="Tran K."/>
            <person name="Khouri H."/>
            <person name="Gill J."/>
            <person name="Utterback T.R."/>
            <person name="Feldblyum T.V."/>
            <person name="Wall J.D."/>
            <person name="Voordouw G."/>
            <person name="Fraser C.M."/>
        </authorList>
    </citation>
    <scope>NUCLEOTIDE SEQUENCE [LARGE SCALE GENOMIC DNA]</scope>
    <source>
        <strain evidence="2">ATCC 29579 / DSM 644 / NCIMB 8303 / VKM B-1760 / Hildenborough</strain>
    </source>
</reference>
<gene>
    <name evidence="1" type="ordered locus">DVU_1494</name>
</gene>
<dbReference type="STRING" id="882.DVU_1494"/>
<dbReference type="eggNOG" id="ENOG50341ZU">
    <property type="taxonomic scope" value="Bacteria"/>
</dbReference>
<proteinExistence type="predicted"/>
<dbReference type="EnsemblBacteria" id="AAS95972">
    <property type="protein sequence ID" value="AAS95972"/>
    <property type="gene ID" value="DVU_1494"/>
</dbReference>
<dbReference type="InterPro" id="IPR044000">
    <property type="entry name" value="Phage_tube_2"/>
</dbReference>
<dbReference type="AlphaFoldDB" id="Q72BZ0"/>
<protein>
    <submittedName>
        <fullName evidence="1">Uncharacterized protein</fullName>
    </submittedName>
</protein>
<dbReference type="PATRIC" id="fig|882.5.peg.1384"/>
<keyword evidence="2" id="KW-1185">Reference proteome</keyword>
<sequence length="387" mass="40703">MPAPTNIIGAARQQTVFAVKETMRGAMAFPAAAAPLIIPAGYVDLSQNPSFTNSEEIKNSRDVLAQFQDAMLAGTFSIPIYARPDGTAGSVPMGDVLFESLLGSKAVSGGSAVVYSPAMSKPSFSLFAKRGHTVFFALGAVAETLRLSAKNKGAVLFEVGGSFMQMGWAGRDAVKTTATADATSVQVYDAKKYTVGAVIWNATKADKGVNGYTVTAVNTITNTLTLSTGVGAGGWTQDDIIEGYLPAGTSVGAPLESRKTSLTIGGITKSIKELSLSYDDKVKMLDDEITTNGYPTDYAENNRSVTGSLSSYFRQNDMAQFMDGIAGSEQAISLIVGDTAGKKLQIDMPRCKLQVPKVSANAPTLDVSIDYTALGTEGEDSITLTWK</sequence>
<dbReference type="PaxDb" id="882-DVU_1494"/>
<evidence type="ECO:0000313" key="1">
    <source>
        <dbReference type="EMBL" id="AAS95972.1"/>
    </source>
</evidence>
<dbReference type="KEGG" id="dvu:DVU_1494"/>
<dbReference type="Pfam" id="PF18906">
    <property type="entry name" value="Phage_tube_2"/>
    <property type="match status" value="1"/>
</dbReference>
<name>Q72BZ0_NITV2</name>
<dbReference type="RefSeq" id="WP_010938786.1">
    <property type="nucleotide sequence ID" value="NC_002937.3"/>
</dbReference>
<evidence type="ECO:0000313" key="2">
    <source>
        <dbReference type="Proteomes" id="UP000002194"/>
    </source>
</evidence>
<accession>Q72BZ0</accession>
<organism evidence="1 2">
    <name type="scientific">Nitratidesulfovibrio vulgaris (strain ATCC 29579 / DSM 644 / CCUG 34227 / NCIMB 8303 / VKM B-1760 / Hildenborough)</name>
    <name type="common">Desulfovibrio vulgaris</name>
    <dbReference type="NCBI Taxonomy" id="882"/>
    <lineage>
        <taxon>Bacteria</taxon>
        <taxon>Pseudomonadati</taxon>
        <taxon>Thermodesulfobacteriota</taxon>
        <taxon>Desulfovibrionia</taxon>
        <taxon>Desulfovibrionales</taxon>
        <taxon>Desulfovibrionaceae</taxon>
        <taxon>Nitratidesulfovibrio</taxon>
    </lineage>
</organism>